<reference evidence="2 3" key="1">
    <citation type="submission" date="2020-03" db="EMBL/GenBank/DDBJ databases">
        <authorList>
            <person name="Wang L."/>
            <person name="He N."/>
            <person name="Li Y."/>
            <person name="Fang Y."/>
            <person name="Zhang F."/>
        </authorList>
    </citation>
    <scope>NUCLEOTIDE SEQUENCE [LARGE SCALE GENOMIC DNA]</scope>
    <source>
        <strain evidence="2 3">36D10-4-7</strain>
    </source>
</reference>
<keyword evidence="2" id="KW-0326">Glycosidase</keyword>
<organism evidence="2 3">
    <name type="scientific">Sphingomonas corticis</name>
    <dbReference type="NCBI Taxonomy" id="2722791"/>
    <lineage>
        <taxon>Bacteria</taxon>
        <taxon>Pseudomonadati</taxon>
        <taxon>Pseudomonadota</taxon>
        <taxon>Alphaproteobacteria</taxon>
        <taxon>Sphingomonadales</taxon>
        <taxon>Sphingomonadaceae</taxon>
        <taxon>Sphingomonas</taxon>
    </lineage>
</organism>
<dbReference type="RefSeq" id="WP_168133092.1">
    <property type="nucleotide sequence ID" value="NZ_JAAVJH010000002.1"/>
</dbReference>
<dbReference type="Proteomes" id="UP000732399">
    <property type="component" value="Unassembled WGS sequence"/>
</dbReference>
<dbReference type="PANTHER" id="PTHR43174">
    <property type="entry name" value="UDP-N-ACETYLGLUCOSAMINE 2-EPIMERASE"/>
    <property type="match status" value="1"/>
</dbReference>
<accession>A0ABX1CHP3</accession>
<dbReference type="EC" id="3.2.1.183" evidence="2"/>
<dbReference type="Pfam" id="PF02350">
    <property type="entry name" value="Epimerase_2"/>
    <property type="match status" value="1"/>
</dbReference>
<dbReference type="InterPro" id="IPR020004">
    <property type="entry name" value="UDP-GlcNAc_Epase"/>
</dbReference>
<dbReference type="SUPFAM" id="SSF53756">
    <property type="entry name" value="UDP-Glycosyltransferase/glycogen phosphorylase"/>
    <property type="match status" value="1"/>
</dbReference>
<dbReference type="InterPro" id="IPR003331">
    <property type="entry name" value="UDP_GlcNAc_Epimerase_2_dom"/>
</dbReference>
<name>A0ABX1CHP3_9SPHN</name>
<evidence type="ECO:0000259" key="1">
    <source>
        <dbReference type="Pfam" id="PF02350"/>
    </source>
</evidence>
<dbReference type="GO" id="GO:0016798">
    <property type="term" value="F:hydrolase activity, acting on glycosyl bonds"/>
    <property type="evidence" value="ECO:0007669"/>
    <property type="project" value="UniProtKB-KW"/>
</dbReference>
<dbReference type="NCBIfam" id="TIGR03568">
    <property type="entry name" value="NeuC_NnaA"/>
    <property type="match status" value="1"/>
</dbReference>
<keyword evidence="2" id="KW-0378">Hydrolase</keyword>
<protein>
    <submittedName>
        <fullName evidence="2">UDP-N-acetylglucosamine 2-epimerase (Hydrolyzing)</fullName>
        <ecNumber evidence="2">3.2.1.183</ecNumber>
    </submittedName>
</protein>
<sequence>MRRVAYVTGTRADFGLMQRTLAEIDRHPDLSLELLVTGMHLSDRYGETRRDILASGLPIAAEMPVNVDDDGEMASAAGAFAQQVAEWLTAQRPDVLLLLGDRWEMLAAALAATLLNIPIAHACGGERSGTVDDAMRHAISRLAHLHLAATEEAAQRLRRSGEETSRVHVVGSPGLVGITEDAAISRSALCDRFALDATRPLAVVLFHPVVQDAALAGEQAARLMEAIAACDLQAICLLPNADAGNEAIRSAMLRAARDRPALATAAHVERTTYLSLLASADVLVGNSSSGIIEAASFGLPVVNIGDRQSGRERNPNVRDVEIGTGAIVAAIRAQLAAGRYPIVNLYGDGRTDARIADLLAKTPVDAALLKKAMTF</sequence>
<comment type="caution">
    <text evidence="2">The sequence shown here is derived from an EMBL/GenBank/DDBJ whole genome shotgun (WGS) entry which is preliminary data.</text>
</comment>
<evidence type="ECO:0000313" key="2">
    <source>
        <dbReference type="EMBL" id="NJR77535.1"/>
    </source>
</evidence>
<dbReference type="PANTHER" id="PTHR43174:SF3">
    <property type="entry name" value="UDP-N-ACETYLGLUCOSAMINE 2-EPIMERASE"/>
    <property type="match status" value="1"/>
</dbReference>
<dbReference type="Gene3D" id="3.40.50.2000">
    <property type="entry name" value="Glycogen Phosphorylase B"/>
    <property type="match status" value="2"/>
</dbReference>
<dbReference type="EMBL" id="JAAVJH010000002">
    <property type="protein sequence ID" value="NJR77535.1"/>
    <property type="molecule type" value="Genomic_DNA"/>
</dbReference>
<feature type="domain" description="UDP-N-acetylglucosamine 2-epimerase" evidence="1">
    <location>
        <begin position="23"/>
        <end position="359"/>
    </location>
</feature>
<keyword evidence="3" id="KW-1185">Reference proteome</keyword>
<gene>
    <name evidence="2" type="primary">neuC</name>
    <name evidence="2" type="ORF">HBH26_02760</name>
</gene>
<dbReference type="InterPro" id="IPR029767">
    <property type="entry name" value="WecB-like"/>
</dbReference>
<evidence type="ECO:0000313" key="3">
    <source>
        <dbReference type="Proteomes" id="UP000732399"/>
    </source>
</evidence>
<proteinExistence type="predicted"/>